<gene>
    <name evidence="7" type="ORF">GSONMT00053843001</name>
</gene>
<dbReference type="GO" id="GO:0016020">
    <property type="term" value="C:membrane"/>
    <property type="evidence" value="ECO:0007669"/>
    <property type="project" value="UniProtKB-SubCell"/>
</dbReference>
<evidence type="ECO:0000256" key="2">
    <source>
        <dbReference type="ARBA" id="ARBA00006371"/>
    </source>
</evidence>
<keyword evidence="4 6" id="KW-1133">Transmembrane helix</keyword>
<dbReference type="STRING" id="8022.A0A060XC44"/>
<dbReference type="AlphaFoldDB" id="A0A060XC44"/>
<feature type="transmembrane region" description="Helical" evidence="6">
    <location>
        <begin position="176"/>
        <end position="201"/>
    </location>
</feature>
<organism evidence="7 8">
    <name type="scientific">Oncorhynchus mykiss</name>
    <name type="common">Rainbow trout</name>
    <name type="synonym">Salmo gairdneri</name>
    <dbReference type="NCBI Taxonomy" id="8022"/>
    <lineage>
        <taxon>Eukaryota</taxon>
        <taxon>Metazoa</taxon>
        <taxon>Chordata</taxon>
        <taxon>Craniata</taxon>
        <taxon>Vertebrata</taxon>
        <taxon>Euteleostomi</taxon>
        <taxon>Actinopterygii</taxon>
        <taxon>Neopterygii</taxon>
        <taxon>Teleostei</taxon>
        <taxon>Protacanthopterygii</taxon>
        <taxon>Salmoniformes</taxon>
        <taxon>Salmonidae</taxon>
        <taxon>Salmoninae</taxon>
        <taxon>Oncorhynchus</taxon>
    </lineage>
</organism>
<feature type="transmembrane region" description="Helical" evidence="6">
    <location>
        <begin position="142"/>
        <end position="164"/>
    </location>
</feature>
<evidence type="ECO:0000313" key="7">
    <source>
        <dbReference type="EMBL" id="CDQ76757.1"/>
    </source>
</evidence>
<sequence>MESGTLHVRRVLGGKTLEAGDDEEAPPEPPERVTHRPLSPLGRLYVYALHGCLCEVGFTAVWDWWETKDRRLAGHTSLWALPMYALAIFLIEGLRGRLLAQCCPLLLRMLVYTLFIYLWEFSWGVVLRFLGACPWDYSGFSYNLAGLVTLEYALPWALASLIAEQHVIRKTLRHENILLLISLFVKMFYYSLFDFLFYSILTQILSLSSLQSVNL</sequence>
<keyword evidence="3 6" id="KW-0812">Transmembrane</keyword>
<accession>A0A060XC44</accession>
<dbReference type="InterPro" id="IPR010540">
    <property type="entry name" value="CmpB_TMEM229"/>
</dbReference>
<dbReference type="Pfam" id="PF06541">
    <property type="entry name" value="ABC_trans_CmpB"/>
    <property type="match status" value="1"/>
</dbReference>
<reference evidence="7" key="1">
    <citation type="journal article" date="2014" name="Nat. Commun.">
        <title>The rainbow trout genome provides novel insights into evolution after whole-genome duplication in vertebrates.</title>
        <authorList>
            <person name="Berthelot C."/>
            <person name="Brunet F."/>
            <person name="Chalopin D."/>
            <person name="Juanchich A."/>
            <person name="Bernard M."/>
            <person name="Noel B."/>
            <person name="Bento P."/>
            <person name="Da Silva C."/>
            <person name="Labadie K."/>
            <person name="Alberti A."/>
            <person name="Aury J.M."/>
            <person name="Louis A."/>
            <person name="Dehais P."/>
            <person name="Bardou P."/>
            <person name="Montfort J."/>
            <person name="Klopp C."/>
            <person name="Cabau C."/>
            <person name="Gaspin C."/>
            <person name="Thorgaard G.H."/>
            <person name="Boussaha M."/>
            <person name="Quillet E."/>
            <person name="Guyomard R."/>
            <person name="Galiana D."/>
            <person name="Bobe J."/>
            <person name="Volff J.N."/>
            <person name="Genet C."/>
            <person name="Wincker P."/>
            <person name="Jaillon O."/>
            <person name="Roest Crollius H."/>
            <person name="Guiguen Y."/>
        </authorList>
    </citation>
    <scope>NUCLEOTIDE SEQUENCE [LARGE SCALE GENOMIC DNA]</scope>
</reference>
<evidence type="ECO:0000256" key="6">
    <source>
        <dbReference type="SAM" id="Phobius"/>
    </source>
</evidence>
<feature type="transmembrane region" description="Helical" evidence="6">
    <location>
        <begin position="44"/>
        <end position="65"/>
    </location>
</feature>
<evidence type="ECO:0000256" key="3">
    <source>
        <dbReference type="ARBA" id="ARBA00022692"/>
    </source>
</evidence>
<evidence type="ECO:0000256" key="5">
    <source>
        <dbReference type="ARBA" id="ARBA00023136"/>
    </source>
</evidence>
<feature type="transmembrane region" description="Helical" evidence="6">
    <location>
        <begin position="106"/>
        <end position="130"/>
    </location>
</feature>
<dbReference type="PaxDb" id="8022-A0A060XC44"/>
<proteinExistence type="inferred from homology"/>
<evidence type="ECO:0000313" key="8">
    <source>
        <dbReference type="Proteomes" id="UP000193380"/>
    </source>
</evidence>
<dbReference type="EMBL" id="FR905170">
    <property type="protein sequence ID" value="CDQ76757.1"/>
    <property type="molecule type" value="Genomic_DNA"/>
</dbReference>
<dbReference type="Proteomes" id="UP000193380">
    <property type="component" value="Unassembled WGS sequence"/>
</dbReference>
<comment type="similarity">
    <text evidence="2">Belongs to the TMEM229 family.</text>
</comment>
<evidence type="ECO:0008006" key="9">
    <source>
        <dbReference type="Google" id="ProtNLM"/>
    </source>
</evidence>
<reference evidence="7" key="2">
    <citation type="submission" date="2014-03" db="EMBL/GenBank/DDBJ databases">
        <authorList>
            <person name="Genoscope - CEA"/>
        </authorList>
    </citation>
    <scope>NUCLEOTIDE SEQUENCE</scope>
</reference>
<evidence type="ECO:0000256" key="1">
    <source>
        <dbReference type="ARBA" id="ARBA00004141"/>
    </source>
</evidence>
<protein>
    <recommendedName>
        <fullName evidence="9">Transmembrane protein 229B</fullName>
    </recommendedName>
</protein>
<feature type="transmembrane region" description="Helical" evidence="6">
    <location>
        <begin position="77"/>
        <end position="94"/>
    </location>
</feature>
<evidence type="ECO:0000256" key="4">
    <source>
        <dbReference type="ARBA" id="ARBA00022989"/>
    </source>
</evidence>
<dbReference type="PANTHER" id="PTHR31746">
    <property type="entry name" value="TRANSMEMBRANE PROTEIN 229 FAMILY MEMBER"/>
    <property type="match status" value="1"/>
</dbReference>
<comment type="subcellular location">
    <subcellularLocation>
        <location evidence="1">Membrane</location>
        <topology evidence="1">Multi-pass membrane protein</topology>
    </subcellularLocation>
</comment>
<keyword evidence="5 6" id="KW-0472">Membrane</keyword>
<name>A0A060XC44_ONCMY</name>
<dbReference type="PANTHER" id="PTHR31746:SF3">
    <property type="entry name" value="TRANSMEMBRANE PROTEIN 229B"/>
    <property type="match status" value="1"/>
</dbReference>